<reference evidence="3 4" key="1">
    <citation type="submission" date="2020-07" db="EMBL/GenBank/DDBJ databases">
        <title>Sequencing the genomes of 1000 actinobacteria strains.</title>
        <authorList>
            <person name="Klenk H.-P."/>
        </authorList>
    </citation>
    <scope>NUCLEOTIDE SEQUENCE [LARGE SCALE GENOMIC DNA]</scope>
    <source>
        <strain evidence="3 4">DSM 19970</strain>
    </source>
</reference>
<gene>
    <name evidence="3" type="ORF">BKA03_000429</name>
</gene>
<keyword evidence="4" id="KW-1185">Reference proteome</keyword>
<feature type="transmembrane region" description="Helical" evidence="1">
    <location>
        <begin position="32"/>
        <end position="54"/>
    </location>
</feature>
<feature type="transmembrane region" description="Helical" evidence="1">
    <location>
        <begin position="110"/>
        <end position="127"/>
    </location>
</feature>
<feature type="domain" description="DUF4396" evidence="2">
    <location>
        <begin position="71"/>
        <end position="207"/>
    </location>
</feature>
<dbReference type="EMBL" id="JACBZO010000001">
    <property type="protein sequence ID" value="NYI40310.1"/>
    <property type="molecule type" value="Genomic_DNA"/>
</dbReference>
<evidence type="ECO:0000313" key="4">
    <source>
        <dbReference type="Proteomes" id="UP000547973"/>
    </source>
</evidence>
<dbReference type="Pfam" id="PF14342">
    <property type="entry name" value="DUF4396"/>
    <property type="match status" value="1"/>
</dbReference>
<dbReference type="AlphaFoldDB" id="A0A7Y9Z8S0"/>
<evidence type="ECO:0000259" key="2">
    <source>
        <dbReference type="Pfam" id="PF14342"/>
    </source>
</evidence>
<feature type="transmembrane region" description="Helical" evidence="1">
    <location>
        <begin position="147"/>
        <end position="166"/>
    </location>
</feature>
<dbReference type="RefSeq" id="WP_083971475.1">
    <property type="nucleotide sequence ID" value="NZ_BBRC01000004.1"/>
</dbReference>
<feature type="transmembrane region" description="Helical" evidence="1">
    <location>
        <begin position="178"/>
        <end position="201"/>
    </location>
</feature>
<proteinExistence type="predicted"/>
<dbReference type="Proteomes" id="UP000547973">
    <property type="component" value="Unassembled WGS sequence"/>
</dbReference>
<dbReference type="InterPro" id="IPR025509">
    <property type="entry name" value="DUF4396"/>
</dbReference>
<keyword evidence="1" id="KW-0472">Membrane</keyword>
<keyword evidence="1" id="KW-1133">Transmembrane helix</keyword>
<sequence length="264" mass="27945">MLAGAVLLWAIQVIAAVAFVAWDIRKTPEATVMKWAFVIFTAFSGLAGALLYVLSCREPLPNTHNLFVSARWRQVVGSTMHCVAGDGIGILVTAAIVAPLGLAKGVDLGLEYAVGFAFGWTIFQALFMRSMAGSYAQSLRSTFVPEFLSMNGVMAGMMAVSVPWMAAVPAASDPTHGAFWFVMSLALCAGFVVAYPINWWLVARGLKHGMKTVSPRGDSDMTAHSAHVAAPPPRRQMALISTASLTVLAVGITIAGLATSLTAR</sequence>
<comment type="caution">
    <text evidence="3">The sequence shown here is derived from an EMBL/GenBank/DDBJ whole genome shotgun (WGS) entry which is preliminary data.</text>
</comment>
<accession>A0A7Y9Z8S0</accession>
<keyword evidence="1" id="KW-0812">Transmembrane</keyword>
<dbReference type="OrthoDB" id="345021at2"/>
<organism evidence="3 4">
    <name type="scientific">Demequina lutea</name>
    <dbReference type="NCBI Taxonomy" id="431489"/>
    <lineage>
        <taxon>Bacteria</taxon>
        <taxon>Bacillati</taxon>
        <taxon>Actinomycetota</taxon>
        <taxon>Actinomycetes</taxon>
        <taxon>Micrococcales</taxon>
        <taxon>Demequinaceae</taxon>
        <taxon>Demequina</taxon>
    </lineage>
</organism>
<feature type="transmembrane region" description="Helical" evidence="1">
    <location>
        <begin position="237"/>
        <end position="258"/>
    </location>
</feature>
<evidence type="ECO:0000256" key="1">
    <source>
        <dbReference type="SAM" id="Phobius"/>
    </source>
</evidence>
<name>A0A7Y9Z8S0_9MICO</name>
<protein>
    <recommendedName>
        <fullName evidence="2">DUF4396 domain-containing protein</fullName>
    </recommendedName>
</protein>
<evidence type="ECO:0000313" key="3">
    <source>
        <dbReference type="EMBL" id="NYI40310.1"/>
    </source>
</evidence>
<feature type="transmembrane region" description="Helical" evidence="1">
    <location>
        <begin position="75"/>
        <end position="98"/>
    </location>
</feature>